<dbReference type="Gene3D" id="3.40.50.720">
    <property type="entry name" value="NAD(P)-binding Rossmann-like Domain"/>
    <property type="match status" value="1"/>
</dbReference>
<evidence type="ECO:0000313" key="2">
    <source>
        <dbReference type="EMBL" id="SIT11763.1"/>
    </source>
</evidence>
<dbReference type="CDD" id="cd05269">
    <property type="entry name" value="TMR_SDR_a"/>
    <property type="match status" value="1"/>
</dbReference>
<dbReference type="PANTHER" id="PTHR43162:SF1">
    <property type="entry name" value="PRESTALK A DIFFERENTIATION PROTEIN A"/>
    <property type="match status" value="1"/>
</dbReference>
<feature type="domain" description="NmrA-like" evidence="1">
    <location>
        <begin position="2"/>
        <end position="256"/>
    </location>
</feature>
<dbReference type="Gene3D" id="3.90.25.10">
    <property type="entry name" value="UDP-galactose 4-epimerase, domain 1"/>
    <property type="match status" value="1"/>
</dbReference>
<evidence type="ECO:0000313" key="3">
    <source>
        <dbReference type="Proteomes" id="UP000185728"/>
    </source>
</evidence>
<sequence>MNILILGATGNTGSIIVNQLKKKQANFGVMVTRYKDAEKLELQEKQIRIGNFDDVASLVEAFEGVNRIYVLTPIHAKARDWVKNIIVAAKTANVKHLVKQSGLKASKDATSEVIREHAITDGLIKESGIDYTLIQPNTFFQNFYANLASINAEGRFYSSLGETAVSLVDINDVAGVAVAALTEDGHVGKTHLITGPESLTSSQQAKILSEAIGKEISYIDLPEQALIGGLKEAGFGDWLSEKLGEMITWFTEGDYGFTTHTVEEVLGRKPRSFADFADELALSIDKTKKQY</sequence>
<evidence type="ECO:0000259" key="1">
    <source>
        <dbReference type="Pfam" id="PF05368"/>
    </source>
</evidence>
<organism evidence="2 3">
    <name type="scientific">Zobellia uliginosa</name>
    <dbReference type="NCBI Taxonomy" id="143224"/>
    <lineage>
        <taxon>Bacteria</taxon>
        <taxon>Pseudomonadati</taxon>
        <taxon>Bacteroidota</taxon>
        <taxon>Flavobacteriia</taxon>
        <taxon>Flavobacteriales</taxon>
        <taxon>Flavobacteriaceae</taxon>
        <taxon>Zobellia</taxon>
    </lineage>
</organism>
<dbReference type="SUPFAM" id="SSF51735">
    <property type="entry name" value="NAD(P)-binding Rossmann-fold domains"/>
    <property type="match status" value="1"/>
</dbReference>
<proteinExistence type="predicted"/>
<dbReference type="RefSeq" id="WP_076457095.1">
    <property type="nucleotide sequence ID" value="NZ_FTOB01000011.1"/>
</dbReference>
<dbReference type="Proteomes" id="UP000185728">
    <property type="component" value="Unassembled WGS sequence"/>
</dbReference>
<dbReference type="EMBL" id="FTOB01000011">
    <property type="protein sequence ID" value="SIT11763.1"/>
    <property type="molecule type" value="Genomic_DNA"/>
</dbReference>
<comment type="caution">
    <text evidence="2">The sequence shown here is derived from an EMBL/GenBank/DDBJ whole genome shotgun (WGS) entry which is preliminary data.</text>
</comment>
<dbReference type="InterPro" id="IPR036291">
    <property type="entry name" value="NAD(P)-bd_dom_sf"/>
</dbReference>
<protein>
    <submittedName>
        <fullName evidence="2">Uncharacterized conserved protein YbjT, contains NAD(P)-binding and DUF2867 domains</fullName>
    </submittedName>
</protein>
<reference evidence="2 3" key="1">
    <citation type="submission" date="2017-01" db="EMBL/GenBank/DDBJ databases">
        <authorList>
            <person name="Varghese N."/>
            <person name="Submissions S."/>
        </authorList>
    </citation>
    <scope>NUCLEOTIDE SEQUENCE [LARGE SCALE GENOMIC DNA]</scope>
    <source>
        <strain evidence="2 3">DSM 2061</strain>
    </source>
</reference>
<accession>A0ABY1L526</accession>
<dbReference type="Pfam" id="PF05368">
    <property type="entry name" value="NmrA"/>
    <property type="match status" value="1"/>
</dbReference>
<keyword evidence="3" id="KW-1185">Reference proteome</keyword>
<dbReference type="InterPro" id="IPR008030">
    <property type="entry name" value="NmrA-like"/>
</dbReference>
<dbReference type="PANTHER" id="PTHR43162">
    <property type="match status" value="1"/>
</dbReference>
<gene>
    <name evidence="2" type="ORF">SAMN05421766_11131</name>
</gene>
<name>A0ABY1L526_9FLAO</name>
<dbReference type="InterPro" id="IPR051604">
    <property type="entry name" value="Ergot_Alk_Oxidoreductase"/>
</dbReference>